<gene>
    <name evidence="4" type="primary">afsQ1</name>
    <name evidence="4" type="ORF">Mal52_09550</name>
</gene>
<dbReference type="RefSeq" id="WP_145374535.1">
    <property type="nucleotide sequence ID" value="NZ_CAXBED010000321.1"/>
</dbReference>
<keyword evidence="5" id="KW-1185">Reference proteome</keyword>
<dbReference type="InterPro" id="IPR050595">
    <property type="entry name" value="Bact_response_regulator"/>
</dbReference>
<name>A0A517ZJ22_9PLAN</name>
<dbReference type="SUPFAM" id="SSF52172">
    <property type="entry name" value="CheY-like"/>
    <property type="match status" value="1"/>
</dbReference>
<evidence type="ECO:0000259" key="3">
    <source>
        <dbReference type="PROSITE" id="PS50110"/>
    </source>
</evidence>
<dbReference type="PROSITE" id="PS50110">
    <property type="entry name" value="RESPONSE_REGULATORY"/>
    <property type="match status" value="1"/>
</dbReference>
<organism evidence="4 5">
    <name type="scientific">Symmachiella dynata</name>
    <dbReference type="NCBI Taxonomy" id="2527995"/>
    <lineage>
        <taxon>Bacteria</taxon>
        <taxon>Pseudomonadati</taxon>
        <taxon>Planctomycetota</taxon>
        <taxon>Planctomycetia</taxon>
        <taxon>Planctomycetales</taxon>
        <taxon>Planctomycetaceae</taxon>
        <taxon>Symmachiella</taxon>
    </lineage>
</organism>
<evidence type="ECO:0000256" key="2">
    <source>
        <dbReference type="PROSITE-ProRule" id="PRU00169"/>
    </source>
</evidence>
<sequence>MVAEDYSGRALTDVVVNRILLIEADAETAQSMKTLLESQKFTVLTAKDGGQAQSIFVMRKPDFVITELILQGDTGFEICERFKQTDKTVPVLVVSEIELDQAKKLASRVGADGYLVKPVQPEVLLSKIREIAENAWWEVHSDRPREDRRVRFSCSCGKRFRVSPVHRGKSLTCPECGEPTMVPIHD</sequence>
<evidence type="ECO:0000313" key="5">
    <source>
        <dbReference type="Proteomes" id="UP000319383"/>
    </source>
</evidence>
<dbReference type="InterPro" id="IPR011006">
    <property type="entry name" value="CheY-like_superfamily"/>
</dbReference>
<reference evidence="4 5" key="1">
    <citation type="submission" date="2019-02" db="EMBL/GenBank/DDBJ databases">
        <title>Deep-cultivation of Planctomycetes and their phenomic and genomic characterization uncovers novel biology.</title>
        <authorList>
            <person name="Wiegand S."/>
            <person name="Jogler M."/>
            <person name="Boedeker C."/>
            <person name="Pinto D."/>
            <person name="Vollmers J."/>
            <person name="Rivas-Marin E."/>
            <person name="Kohn T."/>
            <person name="Peeters S.H."/>
            <person name="Heuer A."/>
            <person name="Rast P."/>
            <person name="Oberbeckmann S."/>
            <person name="Bunk B."/>
            <person name="Jeske O."/>
            <person name="Meyerdierks A."/>
            <person name="Storesund J.E."/>
            <person name="Kallscheuer N."/>
            <person name="Luecker S."/>
            <person name="Lage O.M."/>
            <person name="Pohl T."/>
            <person name="Merkel B.J."/>
            <person name="Hornburger P."/>
            <person name="Mueller R.-W."/>
            <person name="Bruemmer F."/>
            <person name="Labrenz M."/>
            <person name="Spormann A.M."/>
            <person name="Op den Camp H."/>
            <person name="Overmann J."/>
            <person name="Amann R."/>
            <person name="Jetten M.S.M."/>
            <person name="Mascher T."/>
            <person name="Medema M.H."/>
            <person name="Devos D.P."/>
            <person name="Kaster A.-K."/>
            <person name="Ovreas L."/>
            <person name="Rohde M."/>
            <person name="Galperin M.Y."/>
            <person name="Jogler C."/>
        </authorList>
    </citation>
    <scope>NUCLEOTIDE SEQUENCE [LARGE SCALE GENOMIC DNA]</scope>
    <source>
        <strain evidence="4 5">Mal52</strain>
    </source>
</reference>
<protein>
    <submittedName>
        <fullName evidence="4">Transcriptional regulatory protein AfsQ1</fullName>
    </submittedName>
</protein>
<evidence type="ECO:0000313" key="4">
    <source>
        <dbReference type="EMBL" id="QDU42492.1"/>
    </source>
</evidence>
<dbReference type="KEGG" id="sdyn:Mal52_09550"/>
<comment type="caution">
    <text evidence="2">Lacks conserved residue(s) required for the propagation of feature annotation.</text>
</comment>
<dbReference type="PANTHER" id="PTHR44591:SF3">
    <property type="entry name" value="RESPONSE REGULATORY DOMAIN-CONTAINING PROTEIN"/>
    <property type="match status" value="1"/>
</dbReference>
<dbReference type="SMART" id="SM00448">
    <property type="entry name" value="REC"/>
    <property type="match status" value="1"/>
</dbReference>
<dbReference type="GO" id="GO:0000160">
    <property type="term" value="P:phosphorelay signal transduction system"/>
    <property type="evidence" value="ECO:0007669"/>
    <property type="project" value="InterPro"/>
</dbReference>
<dbReference type="AlphaFoldDB" id="A0A517ZJ22"/>
<dbReference type="Gene3D" id="3.40.50.2300">
    <property type="match status" value="1"/>
</dbReference>
<evidence type="ECO:0000256" key="1">
    <source>
        <dbReference type="ARBA" id="ARBA00022553"/>
    </source>
</evidence>
<proteinExistence type="predicted"/>
<feature type="domain" description="Response regulatory" evidence="3">
    <location>
        <begin position="18"/>
        <end position="132"/>
    </location>
</feature>
<dbReference type="Pfam" id="PF00072">
    <property type="entry name" value="Response_reg"/>
    <property type="match status" value="1"/>
</dbReference>
<dbReference type="OrthoDB" id="9790669at2"/>
<dbReference type="Proteomes" id="UP000319383">
    <property type="component" value="Chromosome"/>
</dbReference>
<dbReference type="CDD" id="cd00156">
    <property type="entry name" value="REC"/>
    <property type="match status" value="1"/>
</dbReference>
<dbReference type="InterPro" id="IPR001789">
    <property type="entry name" value="Sig_transdc_resp-reg_receiver"/>
</dbReference>
<dbReference type="PANTHER" id="PTHR44591">
    <property type="entry name" value="STRESS RESPONSE REGULATOR PROTEIN 1"/>
    <property type="match status" value="1"/>
</dbReference>
<accession>A0A517ZJ22</accession>
<dbReference type="EMBL" id="CP036276">
    <property type="protein sequence ID" value="QDU42492.1"/>
    <property type="molecule type" value="Genomic_DNA"/>
</dbReference>
<keyword evidence="1" id="KW-0597">Phosphoprotein</keyword>